<dbReference type="PANTHER" id="PTHR42751">
    <property type="entry name" value="SODIUM/HYDROGEN EXCHANGER FAMILY/TRKA DOMAIN PROTEIN"/>
    <property type="match status" value="1"/>
</dbReference>
<dbReference type="PANTHER" id="PTHR42751:SF1">
    <property type="entry name" value="CATION_PROTON ANTIPORTER YBAL-RELATED"/>
    <property type="match status" value="1"/>
</dbReference>
<dbReference type="InterPro" id="IPR006153">
    <property type="entry name" value="Cation/H_exchanger_TM"/>
</dbReference>
<feature type="transmembrane region" description="Helical" evidence="7">
    <location>
        <begin position="105"/>
        <end position="125"/>
    </location>
</feature>
<name>F8LC51_9BACT</name>
<feature type="transmembrane region" description="Helical" evidence="7">
    <location>
        <begin position="66"/>
        <end position="85"/>
    </location>
</feature>
<evidence type="ECO:0000256" key="2">
    <source>
        <dbReference type="ARBA" id="ARBA00005551"/>
    </source>
</evidence>
<feature type="transmembrane region" description="Helical" evidence="7">
    <location>
        <begin position="12"/>
        <end position="33"/>
    </location>
</feature>
<accession>F8LC51</accession>
<evidence type="ECO:0000256" key="3">
    <source>
        <dbReference type="ARBA" id="ARBA00022448"/>
    </source>
</evidence>
<proteinExistence type="inferred from homology"/>
<feature type="domain" description="RCK N-terminal" evidence="8">
    <location>
        <begin position="156"/>
        <end position="220"/>
    </location>
</feature>
<keyword evidence="3" id="KW-0813">Transport</keyword>
<dbReference type="GO" id="GO:1902600">
    <property type="term" value="P:proton transmembrane transport"/>
    <property type="evidence" value="ECO:0007669"/>
    <property type="project" value="InterPro"/>
</dbReference>
<protein>
    <recommendedName>
        <fullName evidence="8">RCK N-terminal domain-containing protein</fullName>
    </recommendedName>
</protein>
<sequence>MSYQAAANALPMRDAFSVIFFLSVGMLFSPAAILDNLPFFFGLMGILLLLRPLIAFLIVKIAKKPSMTALTVACAIAQIGEYSFIVAEEGSGLGILPDNIYDVLIAAAFSTIALNPFLFKLIGFIKSNKKNYKGELSEEFSLEQIKTAKHGKPSFLPRVIVIGFGPIGQKIAQEMLSRDYHVTIVDQNIDSITLLRDAEVENIFGDATQFHILKKLKQKM</sequence>
<comment type="similarity">
    <text evidence="2">Belongs to the monovalent cation:proton antiporter 2 (CPA2) transporter (TC 2.A.37) family.</text>
</comment>
<evidence type="ECO:0000256" key="4">
    <source>
        <dbReference type="ARBA" id="ARBA00022692"/>
    </source>
</evidence>
<dbReference type="GO" id="GO:0016020">
    <property type="term" value="C:membrane"/>
    <property type="evidence" value="ECO:0007669"/>
    <property type="project" value="UniProtKB-SubCell"/>
</dbReference>
<dbReference type="GO" id="GO:0006813">
    <property type="term" value="P:potassium ion transport"/>
    <property type="evidence" value="ECO:0007669"/>
    <property type="project" value="InterPro"/>
</dbReference>
<dbReference type="PROSITE" id="PS51201">
    <property type="entry name" value="RCK_N"/>
    <property type="match status" value="1"/>
</dbReference>
<dbReference type="AlphaFoldDB" id="F8LC51"/>
<reference evidence="9" key="1">
    <citation type="submission" date="2011-05" db="EMBL/GenBank/DDBJ databases">
        <title>Unity in variety -- the pan-genome of the Chlamydiae.</title>
        <authorList>
            <person name="Collingro A."/>
            <person name="Tischler P."/>
            <person name="Weinmaier T."/>
            <person name="Penz T."/>
            <person name="Heinz E."/>
            <person name="Brunham R.C."/>
            <person name="Read T.D."/>
            <person name="Bavoil P.M."/>
            <person name="Sachse K."/>
            <person name="Kahane S."/>
            <person name="Friedman M.G."/>
            <person name="Rattei T."/>
            <person name="Myers G.S.A."/>
            <person name="Horn M."/>
        </authorList>
    </citation>
    <scope>NUCLEOTIDE SEQUENCE</scope>
    <source>
        <strain evidence="9">2032/99</strain>
    </source>
</reference>
<keyword evidence="6 7" id="KW-0472">Membrane</keyword>
<dbReference type="GO" id="GO:0015297">
    <property type="term" value="F:antiporter activity"/>
    <property type="evidence" value="ECO:0007669"/>
    <property type="project" value="InterPro"/>
</dbReference>
<evidence type="ECO:0000256" key="5">
    <source>
        <dbReference type="ARBA" id="ARBA00022989"/>
    </source>
</evidence>
<dbReference type="SUPFAM" id="SSF51735">
    <property type="entry name" value="NAD(P)-binding Rossmann-fold domains"/>
    <property type="match status" value="1"/>
</dbReference>
<feature type="non-terminal residue" evidence="9">
    <location>
        <position position="220"/>
    </location>
</feature>
<dbReference type="Gene3D" id="3.40.50.720">
    <property type="entry name" value="NAD(P)-binding Rossmann-like Domain"/>
    <property type="match status" value="1"/>
</dbReference>
<evidence type="ECO:0000259" key="8">
    <source>
        <dbReference type="PROSITE" id="PS51201"/>
    </source>
</evidence>
<keyword evidence="5 7" id="KW-1133">Transmembrane helix</keyword>
<dbReference type="Pfam" id="PF02254">
    <property type="entry name" value="TrkA_N"/>
    <property type="match status" value="1"/>
</dbReference>
<dbReference type="Gene3D" id="1.20.1530.20">
    <property type="match status" value="1"/>
</dbReference>
<dbReference type="InterPro" id="IPR036291">
    <property type="entry name" value="NAD(P)-bd_dom_sf"/>
</dbReference>
<evidence type="ECO:0000256" key="7">
    <source>
        <dbReference type="SAM" id="Phobius"/>
    </source>
</evidence>
<dbReference type="InterPro" id="IPR038770">
    <property type="entry name" value="Na+/solute_symporter_sf"/>
</dbReference>
<organism evidence="9">
    <name type="scientific">Waddlia chondrophila 2032/99</name>
    <dbReference type="NCBI Taxonomy" id="765953"/>
    <lineage>
        <taxon>Bacteria</taxon>
        <taxon>Pseudomonadati</taxon>
        <taxon>Chlamydiota</taxon>
        <taxon>Chlamydiia</taxon>
        <taxon>Parachlamydiales</taxon>
        <taxon>Waddliaceae</taxon>
        <taxon>Waddlia</taxon>
    </lineage>
</organism>
<gene>
    <name evidence="9" type="ORF">WCH_CL15390</name>
</gene>
<dbReference type="InterPro" id="IPR003148">
    <property type="entry name" value="RCK_N"/>
</dbReference>
<evidence type="ECO:0000256" key="6">
    <source>
        <dbReference type="ARBA" id="ARBA00023136"/>
    </source>
</evidence>
<comment type="subcellular location">
    <subcellularLocation>
        <location evidence="1">Membrane</location>
        <topology evidence="1">Multi-pass membrane protein</topology>
    </subcellularLocation>
</comment>
<dbReference type="EMBL" id="FR872646">
    <property type="protein sequence ID" value="CCB91065.1"/>
    <property type="molecule type" value="Genomic_DNA"/>
</dbReference>
<dbReference type="Pfam" id="PF00999">
    <property type="entry name" value="Na_H_Exchanger"/>
    <property type="match status" value="1"/>
</dbReference>
<evidence type="ECO:0000256" key="1">
    <source>
        <dbReference type="ARBA" id="ARBA00004141"/>
    </source>
</evidence>
<evidence type="ECO:0000313" key="9">
    <source>
        <dbReference type="EMBL" id="CCB91065.1"/>
    </source>
</evidence>
<keyword evidence="4 7" id="KW-0812">Transmembrane</keyword>
<feature type="transmembrane region" description="Helical" evidence="7">
    <location>
        <begin position="39"/>
        <end position="59"/>
    </location>
</feature>